<feature type="site" description="Important for catalytic activity" evidence="7">
    <location>
        <position position="365"/>
    </location>
</feature>
<keyword evidence="6" id="KW-0464">Manganese</keyword>
<dbReference type="OrthoDB" id="498125at2759"/>
<evidence type="ECO:0000256" key="1">
    <source>
        <dbReference type="ARBA" id="ARBA00007092"/>
    </source>
</evidence>
<feature type="domain" description="Endonuclease/exonuclease/phosphatase" evidence="9">
    <location>
        <begin position="46"/>
        <end position="396"/>
    </location>
</feature>
<proteinExistence type="inferred from homology"/>
<dbReference type="Proteomes" id="UP000803844">
    <property type="component" value="Unassembled WGS sequence"/>
</dbReference>
<gene>
    <name evidence="10" type="ORF">M406DRAFT_249584</name>
</gene>
<feature type="region of interest" description="Disordered" evidence="8">
    <location>
        <begin position="1"/>
        <end position="36"/>
    </location>
</feature>
<dbReference type="PROSITE" id="PS51435">
    <property type="entry name" value="AP_NUCLEASE_F1_4"/>
    <property type="match status" value="1"/>
</dbReference>
<name>A0A9P5CRI8_CRYP1</name>
<feature type="binding site" evidence="6">
    <location>
        <position position="276"/>
    </location>
    <ligand>
        <name>Mg(2+)</name>
        <dbReference type="ChEBI" id="CHEBI:18420"/>
        <label>1</label>
    </ligand>
</feature>
<accession>A0A9P5CRI8</accession>
<feature type="binding site" evidence="6">
    <location>
        <position position="395"/>
    </location>
    <ligand>
        <name>Mg(2+)</name>
        <dbReference type="ChEBI" id="CHEBI:18420"/>
        <label>1</label>
    </ligand>
</feature>
<evidence type="ECO:0000256" key="5">
    <source>
        <dbReference type="PIRSR" id="PIRSR604808-1"/>
    </source>
</evidence>
<dbReference type="Pfam" id="PF03372">
    <property type="entry name" value="Exo_endo_phos"/>
    <property type="match status" value="1"/>
</dbReference>
<dbReference type="GO" id="GO:0008081">
    <property type="term" value="F:phosphoric diester hydrolase activity"/>
    <property type="evidence" value="ECO:0007669"/>
    <property type="project" value="TreeGrafter"/>
</dbReference>
<dbReference type="GO" id="GO:0046872">
    <property type="term" value="F:metal ion binding"/>
    <property type="evidence" value="ECO:0007669"/>
    <property type="project" value="UniProtKB-KW"/>
</dbReference>
<comment type="caution">
    <text evidence="10">The sequence shown here is derived from an EMBL/GenBank/DDBJ whole genome shotgun (WGS) entry which is preliminary data.</text>
</comment>
<feature type="binding site" evidence="6">
    <location>
        <position position="48"/>
    </location>
    <ligand>
        <name>Mg(2+)</name>
        <dbReference type="ChEBI" id="CHEBI:18420"/>
        <label>1</label>
    </ligand>
</feature>
<dbReference type="PANTHER" id="PTHR22748">
    <property type="entry name" value="AP ENDONUCLEASE"/>
    <property type="match status" value="1"/>
</dbReference>
<feature type="binding site" evidence="6">
    <location>
        <position position="278"/>
    </location>
    <ligand>
        <name>Mg(2+)</name>
        <dbReference type="ChEBI" id="CHEBI:18420"/>
        <label>1</label>
    </ligand>
</feature>
<dbReference type="Gene3D" id="3.60.10.10">
    <property type="entry name" value="Endonuclease/exonuclease/phosphatase"/>
    <property type="match status" value="1"/>
</dbReference>
<evidence type="ECO:0000313" key="10">
    <source>
        <dbReference type="EMBL" id="KAF3768619.1"/>
    </source>
</evidence>
<feature type="site" description="Transition state stabilizer" evidence="7">
    <location>
        <position position="278"/>
    </location>
</feature>
<dbReference type="AlphaFoldDB" id="A0A9P5CRI8"/>
<evidence type="ECO:0000256" key="4">
    <source>
        <dbReference type="ARBA" id="ARBA00022842"/>
    </source>
</evidence>
<evidence type="ECO:0000256" key="2">
    <source>
        <dbReference type="ARBA" id="ARBA00022723"/>
    </source>
</evidence>
<keyword evidence="4 6" id="KW-0460">Magnesium</keyword>
<dbReference type="InterPro" id="IPR005135">
    <property type="entry name" value="Endo/exonuclease/phosphatase"/>
</dbReference>
<keyword evidence="3" id="KW-0378">Hydrolase</keyword>
<sequence>MDRGISPPPLKRQRVQSTLQENLSSQPRSQSSVGHGLGPTSVRVFTWNINGIQPFLPASTLPITSFFKPVGQHSKSGLGNTTTTKEKSLPDTVGSPLRAFLQRHCWPEILFLQELKISPSDSKTPATLLHAVNSPLPSENGQDLAQKTRYKLDFNLPRDKHNARGFGGKLYGVGTLLREDFASRHVATVRHASWDHEGRVTIVELGQEQTKGGDRPRPLALINIYAVNGTSAPYRSPDTGRALGTRHDHKLRVHERLRDECLGLEGRGFDVVIAGDLNVARGRLDGWPNLRTYPQQHCLNRADFNNKFFGDEDNARSEASSSNNSDSSTTFDGVDAFRAIWGNELRYTYHPRSGDEWGASCDRVDLIIVSKSLFDSGRVLQADILDSPQERGTSDHVPLWVKLRLCG</sequence>
<dbReference type="GO" id="GO:0003906">
    <property type="term" value="F:DNA-(apurinic or apyrimidinic site) endonuclease activity"/>
    <property type="evidence" value="ECO:0007669"/>
    <property type="project" value="TreeGrafter"/>
</dbReference>
<feature type="compositionally biased region" description="Polar residues" evidence="8">
    <location>
        <begin position="15"/>
        <end position="33"/>
    </location>
</feature>
<dbReference type="InterPro" id="IPR036691">
    <property type="entry name" value="Endo/exonu/phosph_ase_sf"/>
</dbReference>
<dbReference type="InterPro" id="IPR004808">
    <property type="entry name" value="AP_endonuc_1"/>
</dbReference>
<reference evidence="10" key="1">
    <citation type="journal article" date="2020" name="Phytopathology">
        <title>Genome sequence of the chestnut blight fungus Cryphonectria parasitica EP155: A fundamental resource for an archetypical invasive plant pathogen.</title>
        <authorList>
            <person name="Crouch J.A."/>
            <person name="Dawe A."/>
            <person name="Aerts A."/>
            <person name="Barry K."/>
            <person name="Churchill A.C.L."/>
            <person name="Grimwood J."/>
            <person name="Hillman B."/>
            <person name="Milgroom M.G."/>
            <person name="Pangilinan J."/>
            <person name="Smith M."/>
            <person name="Salamov A."/>
            <person name="Schmutz J."/>
            <person name="Yadav J."/>
            <person name="Grigoriev I.V."/>
            <person name="Nuss D."/>
        </authorList>
    </citation>
    <scope>NUCLEOTIDE SEQUENCE</scope>
    <source>
        <strain evidence="10">EP155</strain>
    </source>
</reference>
<feature type="active site" description="Proton donor/acceptor" evidence="5">
    <location>
        <position position="276"/>
    </location>
</feature>
<feature type="binding site" evidence="6">
    <location>
        <position position="396"/>
    </location>
    <ligand>
        <name>Mg(2+)</name>
        <dbReference type="ChEBI" id="CHEBI:18420"/>
        <label>1</label>
    </ligand>
</feature>
<feature type="binding site" evidence="6">
    <location>
        <position position="114"/>
    </location>
    <ligand>
        <name>Mg(2+)</name>
        <dbReference type="ChEBI" id="CHEBI:18420"/>
        <label>1</label>
    </ligand>
</feature>
<dbReference type="GeneID" id="63833752"/>
<evidence type="ECO:0000313" key="11">
    <source>
        <dbReference type="Proteomes" id="UP000803844"/>
    </source>
</evidence>
<dbReference type="PANTHER" id="PTHR22748:SF14">
    <property type="entry name" value="ENDONUCLEASE_EXONUCLEASE_PHOSPHATASE DOMAIN-CONTAINING PROTEIN"/>
    <property type="match status" value="1"/>
</dbReference>
<dbReference type="EMBL" id="MU032345">
    <property type="protein sequence ID" value="KAF3768619.1"/>
    <property type="molecule type" value="Genomic_DNA"/>
</dbReference>
<feature type="active site" description="Proton acceptor" evidence="5">
    <location>
        <position position="396"/>
    </location>
</feature>
<feature type="active site" evidence="5">
    <location>
        <position position="225"/>
    </location>
</feature>
<keyword evidence="11" id="KW-1185">Reference proteome</keyword>
<protein>
    <submittedName>
        <fullName evidence="10">DNase I-like protein</fullName>
    </submittedName>
</protein>
<dbReference type="RefSeq" id="XP_040779580.1">
    <property type="nucleotide sequence ID" value="XM_040916623.1"/>
</dbReference>
<organism evidence="10 11">
    <name type="scientific">Cryphonectria parasitica (strain ATCC 38755 / EP155)</name>
    <dbReference type="NCBI Taxonomy" id="660469"/>
    <lineage>
        <taxon>Eukaryota</taxon>
        <taxon>Fungi</taxon>
        <taxon>Dikarya</taxon>
        <taxon>Ascomycota</taxon>
        <taxon>Pezizomycotina</taxon>
        <taxon>Sordariomycetes</taxon>
        <taxon>Sordariomycetidae</taxon>
        <taxon>Diaporthales</taxon>
        <taxon>Cryphonectriaceae</taxon>
        <taxon>Cryphonectria-Endothia species complex</taxon>
        <taxon>Cryphonectria</taxon>
    </lineage>
</organism>
<feature type="compositionally biased region" description="Pro residues" evidence="8">
    <location>
        <begin position="1"/>
        <end position="10"/>
    </location>
</feature>
<comment type="similarity">
    <text evidence="1">Belongs to the DNA repair enzymes AP/ExoA family.</text>
</comment>
<keyword evidence="2 6" id="KW-0479">Metal-binding</keyword>
<comment type="cofactor">
    <cofactor evidence="6">
        <name>Mg(2+)</name>
        <dbReference type="ChEBI" id="CHEBI:18420"/>
    </cofactor>
    <cofactor evidence="6">
        <name>Mn(2+)</name>
        <dbReference type="ChEBI" id="CHEBI:29035"/>
    </cofactor>
    <text evidence="6">Probably binds two magnesium or manganese ions per subunit.</text>
</comment>
<evidence type="ECO:0000256" key="7">
    <source>
        <dbReference type="PIRSR" id="PIRSR604808-3"/>
    </source>
</evidence>
<dbReference type="GO" id="GO:0008311">
    <property type="term" value="F:double-stranded DNA 3'-5' DNA exonuclease activity"/>
    <property type="evidence" value="ECO:0007669"/>
    <property type="project" value="TreeGrafter"/>
</dbReference>
<evidence type="ECO:0000256" key="6">
    <source>
        <dbReference type="PIRSR" id="PIRSR604808-2"/>
    </source>
</evidence>
<dbReference type="SUPFAM" id="SSF56219">
    <property type="entry name" value="DNase I-like"/>
    <property type="match status" value="1"/>
</dbReference>
<feature type="site" description="Interaction with DNA substrate" evidence="7">
    <location>
        <position position="396"/>
    </location>
</feature>
<dbReference type="GO" id="GO:0005634">
    <property type="term" value="C:nucleus"/>
    <property type="evidence" value="ECO:0007669"/>
    <property type="project" value="TreeGrafter"/>
</dbReference>
<evidence type="ECO:0000259" key="9">
    <source>
        <dbReference type="Pfam" id="PF03372"/>
    </source>
</evidence>
<dbReference type="GO" id="GO:0006284">
    <property type="term" value="P:base-excision repair"/>
    <property type="evidence" value="ECO:0007669"/>
    <property type="project" value="TreeGrafter"/>
</dbReference>
<evidence type="ECO:0000256" key="3">
    <source>
        <dbReference type="ARBA" id="ARBA00022801"/>
    </source>
</evidence>
<evidence type="ECO:0000256" key="8">
    <source>
        <dbReference type="SAM" id="MobiDB-lite"/>
    </source>
</evidence>